<keyword evidence="1" id="KW-0472">Membrane</keyword>
<sequence>MGVVVATFAAGALRPDRWRLAALSHQLQRTAAAAVPIVALLTFAVGAVVAMLGATVLGRFGAAVFTVDLVTYAFLREFGVVLTAVLLAGRSASAFTAEIGAMKANEELDAMRAQGFNPLEMLVAPRVLALVIALPLLSFVAVICGLAGGATVVVPLVELPPSRFAALVGEVEASHYLAGLVKAPLFAFVVAVIGCREGLKSGANAQSVGAHTTSAVVQSIFWVIILDAAAALFFVEVGW</sequence>
<evidence type="ECO:0000313" key="2">
    <source>
        <dbReference type="EMBL" id="MBK1727633.1"/>
    </source>
</evidence>
<dbReference type="EMBL" id="NRSH01000202">
    <property type="protein sequence ID" value="MBK1727633.1"/>
    <property type="molecule type" value="Genomic_DNA"/>
</dbReference>
<dbReference type="Pfam" id="PF02405">
    <property type="entry name" value="MlaE"/>
    <property type="match status" value="1"/>
</dbReference>
<dbReference type="InterPro" id="IPR030802">
    <property type="entry name" value="Permease_MalE"/>
</dbReference>
<evidence type="ECO:0008006" key="4">
    <source>
        <dbReference type="Google" id="ProtNLM"/>
    </source>
</evidence>
<feature type="transmembrane region" description="Helical" evidence="1">
    <location>
        <begin position="81"/>
        <end position="102"/>
    </location>
</feature>
<feature type="transmembrane region" description="Helical" evidence="1">
    <location>
        <begin position="215"/>
        <end position="235"/>
    </location>
</feature>
<keyword evidence="3" id="KW-1185">Reference proteome</keyword>
<dbReference type="Proteomes" id="UP000738126">
    <property type="component" value="Unassembled WGS sequence"/>
</dbReference>
<dbReference type="PANTHER" id="PTHR30188">
    <property type="entry name" value="ABC TRANSPORTER PERMEASE PROTEIN-RELATED"/>
    <property type="match status" value="1"/>
</dbReference>
<evidence type="ECO:0000313" key="3">
    <source>
        <dbReference type="Proteomes" id="UP000738126"/>
    </source>
</evidence>
<reference evidence="2 3" key="1">
    <citation type="journal article" date="2020" name="Microorganisms">
        <title>Osmotic Adaptation and Compatible Solute Biosynthesis of Phototrophic Bacteria as Revealed from Genome Analyses.</title>
        <authorList>
            <person name="Imhoff J.F."/>
            <person name="Rahn T."/>
            <person name="Kunzel S."/>
            <person name="Keller A."/>
            <person name="Neulinger S.C."/>
        </authorList>
    </citation>
    <scope>NUCLEOTIDE SEQUENCE [LARGE SCALE GENOMIC DNA]</scope>
    <source>
        <strain evidence="2 3">DSM 15116</strain>
    </source>
</reference>
<keyword evidence="1" id="KW-0812">Transmembrane</keyword>
<dbReference type="RefSeq" id="WP_200261238.1">
    <property type="nucleotide sequence ID" value="NZ_NRSH01000202.1"/>
</dbReference>
<dbReference type="PANTHER" id="PTHR30188:SF3">
    <property type="entry name" value="ABC TRANSPORTER PERMEASE"/>
    <property type="match status" value="1"/>
</dbReference>
<feature type="transmembrane region" description="Helical" evidence="1">
    <location>
        <begin position="31"/>
        <end position="49"/>
    </location>
</feature>
<protein>
    <recommendedName>
        <fullName evidence="4">Intermembrane phospholipid transport system permease protein MlaE</fullName>
    </recommendedName>
</protein>
<comment type="caution">
    <text evidence="2">The sequence shown here is derived from an EMBL/GenBank/DDBJ whole genome shotgun (WGS) entry which is preliminary data.</text>
</comment>
<keyword evidence="1" id="KW-1133">Transmembrane helix</keyword>
<gene>
    <name evidence="2" type="ORF">CKO13_11545</name>
</gene>
<feature type="transmembrane region" description="Helical" evidence="1">
    <location>
        <begin position="176"/>
        <end position="195"/>
    </location>
</feature>
<feature type="transmembrane region" description="Helical" evidence="1">
    <location>
        <begin position="123"/>
        <end position="156"/>
    </location>
</feature>
<evidence type="ECO:0000256" key="1">
    <source>
        <dbReference type="SAM" id="Phobius"/>
    </source>
</evidence>
<accession>A0ABS1EA26</accession>
<proteinExistence type="predicted"/>
<name>A0ABS1EA26_9GAMM</name>
<organism evidence="2 3">
    <name type="scientific">Halorhodospira neutriphila</name>
    <dbReference type="NCBI Taxonomy" id="168379"/>
    <lineage>
        <taxon>Bacteria</taxon>
        <taxon>Pseudomonadati</taxon>
        <taxon>Pseudomonadota</taxon>
        <taxon>Gammaproteobacteria</taxon>
        <taxon>Chromatiales</taxon>
        <taxon>Ectothiorhodospiraceae</taxon>
        <taxon>Halorhodospira</taxon>
    </lineage>
</organism>